<dbReference type="Pfam" id="PF00072">
    <property type="entry name" value="Response_reg"/>
    <property type="match status" value="1"/>
</dbReference>
<feature type="modified residue" description="4-aspartylphosphate" evidence="6">
    <location>
        <position position="54"/>
    </location>
</feature>
<reference evidence="10 11" key="1">
    <citation type="journal article" date="2019" name="Int. J. Syst. Evol. Microbiol.">
        <title>The Global Catalogue of Microorganisms (GCM) 10K type strain sequencing project: providing services to taxonomists for standard genome sequencing and annotation.</title>
        <authorList>
            <consortium name="The Broad Institute Genomics Platform"/>
            <consortium name="The Broad Institute Genome Sequencing Center for Infectious Disease"/>
            <person name="Wu L."/>
            <person name="Ma J."/>
        </authorList>
    </citation>
    <scope>NUCLEOTIDE SEQUENCE [LARGE SCALE GENOMIC DNA]</scope>
    <source>
        <strain evidence="10 11">JCM 1407</strain>
    </source>
</reference>
<evidence type="ECO:0000256" key="1">
    <source>
        <dbReference type="ARBA" id="ARBA00018672"/>
    </source>
</evidence>
<evidence type="ECO:0000313" key="10">
    <source>
        <dbReference type="EMBL" id="GAA0737832.1"/>
    </source>
</evidence>
<comment type="caution">
    <text evidence="10">The sequence shown here is derived from an EMBL/GenBank/DDBJ whole genome shotgun (WGS) entry which is preliminary data.</text>
</comment>
<dbReference type="SMART" id="SM00862">
    <property type="entry name" value="Trans_reg_C"/>
    <property type="match status" value="1"/>
</dbReference>
<dbReference type="PANTHER" id="PTHR48111:SF2">
    <property type="entry name" value="RESPONSE REGULATOR SAER"/>
    <property type="match status" value="1"/>
</dbReference>
<gene>
    <name evidence="10" type="ORF">GCM10008906_14470</name>
</gene>
<evidence type="ECO:0000256" key="5">
    <source>
        <dbReference type="ARBA" id="ARBA00024867"/>
    </source>
</evidence>
<evidence type="ECO:0000256" key="3">
    <source>
        <dbReference type="ARBA" id="ARBA00023125"/>
    </source>
</evidence>
<dbReference type="Gene3D" id="3.40.50.2300">
    <property type="match status" value="1"/>
</dbReference>
<evidence type="ECO:0000259" key="9">
    <source>
        <dbReference type="PROSITE" id="PS51755"/>
    </source>
</evidence>
<keyword evidence="11" id="KW-1185">Reference proteome</keyword>
<evidence type="ECO:0000313" key="11">
    <source>
        <dbReference type="Proteomes" id="UP001501510"/>
    </source>
</evidence>
<dbReference type="InterPro" id="IPR039420">
    <property type="entry name" value="WalR-like"/>
</dbReference>
<dbReference type="InterPro" id="IPR001867">
    <property type="entry name" value="OmpR/PhoB-type_DNA-bd"/>
</dbReference>
<keyword evidence="4" id="KW-0804">Transcription</keyword>
<evidence type="ECO:0000256" key="7">
    <source>
        <dbReference type="PROSITE-ProRule" id="PRU01091"/>
    </source>
</evidence>
<dbReference type="SUPFAM" id="SSF52172">
    <property type="entry name" value="CheY-like"/>
    <property type="match status" value="1"/>
</dbReference>
<evidence type="ECO:0000256" key="4">
    <source>
        <dbReference type="ARBA" id="ARBA00023163"/>
    </source>
</evidence>
<dbReference type="Proteomes" id="UP001501510">
    <property type="component" value="Unassembled WGS sequence"/>
</dbReference>
<dbReference type="PROSITE" id="PS51755">
    <property type="entry name" value="OMPR_PHOB"/>
    <property type="match status" value="1"/>
</dbReference>
<evidence type="ECO:0000256" key="6">
    <source>
        <dbReference type="PROSITE-ProRule" id="PRU00169"/>
    </source>
</evidence>
<protein>
    <recommendedName>
        <fullName evidence="1">Stage 0 sporulation protein A homolog</fullName>
    </recommendedName>
</protein>
<dbReference type="Gene3D" id="1.10.10.10">
    <property type="entry name" value="Winged helix-like DNA-binding domain superfamily/Winged helix DNA-binding domain"/>
    <property type="match status" value="1"/>
</dbReference>
<comment type="function">
    <text evidence="5">May play the central regulatory role in sporulation. It may be an element of the effector pathway responsible for the activation of sporulation genes in response to nutritional stress. Spo0A may act in concert with spo0H (a sigma factor) to control the expression of some genes that are critical to the sporulation process.</text>
</comment>
<evidence type="ECO:0000256" key="2">
    <source>
        <dbReference type="ARBA" id="ARBA00023015"/>
    </source>
</evidence>
<keyword evidence="3 7" id="KW-0238">DNA-binding</keyword>
<accession>A0ABN1JEM7</accession>
<dbReference type="CDD" id="cd00383">
    <property type="entry name" value="trans_reg_C"/>
    <property type="match status" value="1"/>
</dbReference>
<feature type="domain" description="Response regulatory" evidence="8">
    <location>
        <begin position="6"/>
        <end position="118"/>
    </location>
</feature>
<proteinExistence type="predicted"/>
<dbReference type="Pfam" id="PF00486">
    <property type="entry name" value="Trans_reg_C"/>
    <property type="match status" value="1"/>
</dbReference>
<evidence type="ECO:0000259" key="8">
    <source>
        <dbReference type="PROSITE" id="PS50110"/>
    </source>
</evidence>
<dbReference type="InterPro" id="IPR036388">
    <property type="entry name" value="WH-like_DNA-bd_sf"/>
</dbReference>
<dbReference type="InterPro" id="IPR011006">
    <property type="entry name" value="CheY-like_superfamily"/>
</dbReference>
<keyword evidence="2" id="KW-0805">Transcription regulation</keyword>
<dbReference type="InterPro" id="IPR001789">
    <property type="entry name" value="Sig_transdc_resp-reg_receiver"/>
</dbReference>
<dbReference type="PROSITE" id="PS50110">
    <property type="entry name" value="RESPONSE_REGULATORY"/>
    <property type="match status" value="1"/>
</dbReference>
<organism evidence="10 11">
    <name type="scientific">Clostridium oceanicum</name>
    <dbReference type="NCBI Taxonomy" id="1543"/>
    <lineage>
        <taxon>Bacteria</taxon>
        <taxon>Bacillati</taxon>
        <taxon>Bacillota</taxon>
        <taxon>Clostridia</taxon>
        <taxon>Eubacteriales</taxon>
        <taxon>Clostridiaceae</taxon>
        <taxon>Clostridium</taxon>
    </lineage>
</organism>
<keyword evidence="6" id="KW-0597">Phosphoprotein</keyword>
<dbReference type="RefSeq" id="WP_343760348.1">
    <property type="nucleotide sequence ID" value="NZ_BAAACG010000008.1"/>
</dbReference>
<feature type="DNA-binding region" description="OmpR/PhoB-type" evidence="7">
    <location>
        <begin position="132"/>
        <end position="231"/>
    </location>
</feature>
<dbReference type="EMBL" id="BAAACG010000008">
    <property type="protein sequence ID" value="GAA0737832.1"/>
    <property type="molecule type" value="Genomic_DNA"/>
</dbReference>
<name>A0ABN1JEM7_9CLOT</name>
<dbReference type="SMART" id="SM00448">
    <property type="entry name" value="REC"/>
    <property type="match status" value="1"/>
</dbReference>
<dbReference type="Gene3D" id="6.10.250.690">
    <property type="match status" value="1"/>
</dbReference>
<sequence>MKIKNKILVVEDDDYINKLLCDMLKDSGYITKSAYSGTEALIYLKEDFDMVILDLMLPGISGEKVLEEIRKIKSIPIIIISAKEDKGIKIKTLRMGVDDYITKPFDMEEVSARIDSNLRRYKELSQNNNTNNNVTKYKEITVNEDTREVFVNKIKVELTMREFDILFLLVNNPKKVFSKSNIFESVWNEEFLAYDNTINVHVSNLRNKLLAAGVNKDYIKTVWGIGYKLDS</sequence>
<feature type="domain" description="OmpR/PhoB-type" evidence="9">
    <location>
        <begin position="132"/>
        <end position="231"/>
    </location>
</feature>
<dbReference type="PANTHER" id="PTHR48111">
    <property type="entry name" value="REGULATOR OF RPOS"/>
    <property type="match status" value="1"/>
</dbReference>